<keyword evidence="4" id="KW-0032">Aminotransferase</keyword>
<dbReference type="InterPro" id="IPR011009">
    <property type="entry name" value="Kinase-like_dom_sf"/>
</dbReference>
<dbReference type="Pfam" id="PF00202">
    <property type="entry name" value="Aminotran_3"/>
    <property type="match status" value="1"/>
</dbReference>
<dbReference type="PROSITE" id="PS00600">
    <property type="entry name" value="AA_TRANSFER_CLASS_3"/>
    <property type="match status" value="1"/>
</dbReference>
<dbReference type="Proteomes" id="UP000625682">
    <property type="component" value="Unassembled WGS sequence"/>
</dbReference>
<comment type="similarity">
    <text evidence="1">Belongs to the class-III pyridoxal-phosphate-dependent aminotransferase family.</text>
</comment>
<keyword evidence="2" id="KW-0663">Pyridoxal phosphate</keyword>
<evidence type="ECO:0000256" key="1">
    <source>
        <dbReference type="ARBA" id="ARBA00008954"/>
    </source>
</evidence>
<feature type="domain" description="Aminoglycoside phosphotransferase" evidence="3">
    <location>
        <begin position="36"/>
        <end position="258"/>
    </location>
</feature>
<dbReference type="SUPFAM" id="SSF56112">
    <property type="entry name" value="Protein kinase-like (PK-like)"/>
    <property type="match status" value="1"/>
</dbReference>
<comment type="caution">
    <text evidence="4">The sequence shown here is derived from an EMBL/GenBank/DDBJ whole genome shotgun (WGS) entry which is preliminary data.</text>
</comment>
<protein>
    <submittedName>
        <fullName evidence="4">4-aminobutyrate aminotransferase</fullName>
    </submittedName>
</protein>
<dbReference type="NCBIfam" id="NF004800">
    <property type="entry name" value="PRK06149.1"/>
    <property type="match status" value="1"/>
</dbReference>
<dbReference type="Gene3D" id="3.90.1150.10">
    <property type="entry name" value="Aspartate Aminotransferase, domain 1"/>
    <property type="match status" value="1"/>
</dbReference>
<organism evidence="4 5">
    <name type="scientific">Streptomyces lacrimifluminis</name>
    <dbReference type="NCBI Taxonomy" id="1500077"/>
    <lineage>
        <taxon>Bacteria</taxon>
        <taxon>Bacillati</taxon>
        <taxon>Actinomycetota</taxon>
        <taxon>Actinomycetes</taxon>
        <taxon>Kitasatosporales</taxon>
        <taxon>Streptomycetaceae</taxon>
        <taxon>Streptomyces</taxon>
    </lineage>
</organism>
<evidence type="ECO:0000313" key="4">
    <source>
        <dbReference type="EMBL" id="GGJ62772.1"/>
    </source>
</evidence>
<dbReference type="EMBL" id="BMMU01000035">
    <property type="protein sequence ID" value="GGJ62772.1"/>
    <property type="molecule type" value="Genomic_DNA"/>
</dbReference>
<dbReference type="SUPFAM" id="SSF53383">
    <property type="entry name" value="PLP-dependent transferases"/>
    <property type="match status" value="1"/>
</dbReference>
<keyword evidence="4" id="KW-0808">Transferase</keyword>
<dbReference type="PANTHER" id="PTHR45688">
    <property type="match status" value="1"/>
</dbReference>
<dbReference type="AlphaFoldDB" id="A0A917UJU0"/>
<dbReference type="CDD" id="cd00610">
    <property type="entry name" value="OAT_like"/>
    <property type="match status" value="1"/>
</dbReference>
<reference evidence="4" key="2">
    <citation type="submission" date="2020-09" db="EMBL/GenBank/DDBJ databases">
        <authorList>
            <person name="Sun Q."/>
            <person name="Zhou Y."/>
        </authorList>
    </citation>
    <scope>NUCLEOTIDE SEQUENCE</scope>
    <source>
        <strain evidence="4">CGMCC 4.7272</strain>
    </source>
</reference>
<dbReference type="InterPro" id="IPR015422">
    <property type="entry name" value="PyrdxlP-dep_Trfase_small"/>
</dbReference>
<dbReference type="RefSeq" id="WP_189151453.1">
    <property type="nucleotide sequence ID" value="NZ_BAABER010000038.1"/>
</dbReference>
<evidence type="ECO:0000313" key="5">
    <source>
        <dbReference type="Proteomes" id="UP000625682"/>
    </source>
</evidence>
<evidence type="ECO:0000259" key="3">
    <source>
        <dbReference type="Pfam" id="PF01636"/>
    </source>
</evidence>
<dbReference type="InterPro" id="IPR005814">
    <property type="entry name" value="Aminotrans_3"/>
</dbReference>
<reference evidence="4" key="1">
    <citation type="journal article" date="2014" name="Int. J. Syst. Evol. Microbiol.">
        <title>Complete genome sequence of Corynebacterium casei LMG S-19264T (=DSM 44701T), isolated from a smear-ripened cheese.</title>
        <authorList>
            <consortium name="US DOE Joint Genome Institute (JGI-PGF)"/>
            <person name="Walter F."/>
            <person name="Albersmeier A."/>
            <person name="Kalinowski J."/>
            <person name="Ruckert C."/>
        </authorList>
    </citation>
    <scope>NUCLEOTIDE SEQUENCE</scope>
    <source>
        <strain evidence="4">CGMCC 4.7272</strain>
    </source>
</reference>
<dbReference type="GO" id="GO:0008483">
    <property type="term" value="F:transaminase activity"/>
    <property type="evidence" value="ECO:0007669"/>
    <property type="project" value="UniProtKB-KW"/>
</dbReference>
<gene>
    <name evidence="4" type="ORF">GCM10012282_70020</name>
</gene>
<name>A0A917UJU0_9ACTN</name>
<evidence type="ECO:0000256" key="2">
    <source>
        <dbReference type="ARBA" id="ARBA00022898"/>
    </source>
</evidence>
<dbReference type="InterPro" id="IPR002575">
    <property type="entry name" value="Aminoglycoside_PTrfase"/>
</dbReference>
<keyword evidence="5" id="KW-1185">Reference proteome</keyword>
<dbReference type="InterPro" id="IPR015424">
    <property type="entry name" value="PyrdxlP-dep_Trfase"/>
</dbReference>
<proteinExistence type="inferred from homology"/>
<sequence>MGISSAEWLVAPMVAIEEERAAALLAERFGIEGTLEELGSNHDRNFRVRTGLDEHGYVFKVFNPAIDRAVLRAQSEATERLARALPELRLPRVRVGVDGEHIQTVSVAGQDYDCQLLDYVPGDPIMDSRYLAPRVVARLGELAGRITAALEGLDIPTPDRPMLWDLRNALEVVEALAPHMVDRRRAEHVLRAARAAQQLVERRAARLPIQVIHGDVADNNVVCWTEPDGRPIPVGLIDFGDLTHSWAVAELAVACTSVLHHHGATPASVLPAVRAFHAVRPLVGDELDVLWPLVVLRGCVLVVCGQHAALQDPGNGYAAAALDREWAMFEAGASVPAEVMAAHFRQVIGEPAPHSDPPTSSHPLLSELPSEATVLDLSVTSDALHGGGWLDPDAEAAVVARALASGGTAVLTRHGECRLTRTQVDNTEESATLALGVEVHLTSPLAVHAPWVGTVTRHAEHGVTLTAGGLHLVLDGISPAVAVIDGGEAVSGQQLGTVAAQGSRYRLDVQLSRLSTGIAPRFTRPGLDAGWLSMCPDPTGLILPRADRPVADTPTEPESVLLERRVMSFATVQEHYFQTPPQIERGWQHHLVDTRGRGYLDMLNNVTVLGHGHPRLAEAVHRQWQRLNTNSRFHYASVVELSERLSALLPDGLDTVFLVNSGSEAVDLALRLAWAATGRRDVVAVEEAYHGWTYAGDAISTSTADNPNALATRPAWVHTVPTPNSYRGRHRGPDSHLYGPEAVAVIADLVRSGRPPAAFVCEPYYGNAGGMALPDGYLEQVYAATRESGGLCIADEVQVGYGRLGSHFWGFEQQGVEPDIVAVAKAMGNGHPLGAVITRREIADAYRSQGYFFSSAGGSPVSSVVGLTVLDVLRDEGLQDNARTVGAHLRTRLLRLADKHPLIGAVHGSGLYLGVEFVRDHETREPATEETAAICERLRELGVLMQPTSDRMCVLKIKPPLCLTTTSADVFVDALDDALTHGW</sequence>
<dbReference type="Gene3D" id="3.90.1200.10">
    <property type="match status" value="1"/>
</dbReference>
<accession>A0A917UJU0</accession>
<dbReference type="InterPro" id="IPR015421">
    <property type="entry name" value="PyrdxlP-dep_Trfase_major"/>
</dbReference>
<dbReference type="Pfam" id="PF01636">
    <property type="entry name" value="APH"/>
    <property type="match status" value="1"/>
</dbReference>
<dbReference type="GO" id="GO:0030170">
    <property type="term" value="F:pyridoxal phosphate binding"/>
    <property type="evidence" value="ECO:0007669"/>
    <property type="project" value="InterPro"/>
</dbReference>
<dbReference type="PANTHER" id="PTHR45688:SF13">
    <property type="entry name" value="ALANINE--GLYOXYLATE AMINOTRANSFERASE 2-LIKE"/>
    <property type="match status" value="1"/>
</dbReference>
<dbReference type="InterPro" id="IPR049704">
    <property type="entry name" value="Aminotrans_3_PPA_site"/>
</dbReference>
<dbReference type="Gene3D" id="3.40.640.10">
    <property type="entry name" value="Type I PLP-dependent aspartate aminotransferase-like (Major domain)"/>
    <property type="match status" value="1"/>
</dbReference>